<dbReference type="PANTHER" id="PTHR43792">
    <property type="entry name" value="GNAT FAMILY, PUTATIVE (AFU_ORTHOLOGUE AFUA_3G00765)-RELATED-RELATED"/>
    <property type="match status" value="1"/>
</dbReference>
<accession>A0ABX3DAW5</accession>
<dbReference type="Proteomes" id="UP000180133">
    <property type="component" value="Unassembled WGS sequence"/>
</dbReference>
<dbReference type="EMBL" id="MKFT01000005">
    <property type="protein sequence ID" value="OHY94611.1"/>
    <property type="molecule type" value="Genomic_DNA"/>
</dbReference>
<protein>
    <submittedName>
        <fullName evidence="2">GNAT family N-acetyltransferase</fullName>
    </submittedName>
</protein>
<dbReference type="Pfam" id="PF13302">
    <property type="entry name" value="Acetyltransf_3"/>
    <property type="match status" value="1"/>
</dbReference>
<dbReference type="InterPro" id="IPR000182">
    <property type="entry name" value="GNAT_dom"/>
</dbReference>
<sequence length="181" mass="20485">MPTQPKLFTERLILRPFQHEDSERVALLAGEKIIADMTANIPHPYELTMAKTWIDGHGPMFNEQRGIAYAITLRSTGELLGAVSLPRIEDGYGTLGYWIGVPYWGKGYAFEASQALIEFAKSYFQLIGIRVMHLVENQRSKSVIRKLNVPYVGNKTLGMQGAEREVCVYQYSFEEAKRGHS</sequence>
<organism evidence="2 3">
    <name type="scientific">Vibrio rotiferianus</name>
    <dbReference type="NCBI Taxonomy" id="190895"/>
    <lineage>
        <taxon>Bacteria</taxon>
        <taxon>Pseudomonadati</taxon>
        <taxon>Pseudomonadota</taxon>
        <taxon>Gammaproteobacteria</taxon>
        <taxon>Vibrionales</taxon>
        <taxon>Vibrionaceae</taxon>
        <taxon>Vibrio</taxon>
    </lineage>
</organism>
<name>A0ABX3DAW5_9VIBR</name>
<dbReference type="InterPro" id="IPR051531">
    <property type="entry name" value="N-acetyltransferase"/>
</dbReference>
<reference evidence="2 3" key="1">
    <citation type="submission" date="2016-09" db="EMBL/GenBank/DDBJ databases">
        <title>Isolation, identification and antibiotic sensitivity analysis of bacterial pathogen from juvenile Hippocampus erectus with tail-rotted disease.</title>
        <authorList>
            <person name="Yang Q."/>
        </authorList>
    </citation>
    <scope>NUCLEOTIDE SEQUENCE [LARGE SCALE GENOMIC DNA]</scope>
    <source>
        <strain evidence="2 3">HM-10</strain>
    </source>
</reference>
<feature type="domain" description="N-acetyltransferase" evidence="1">
    <location>
        <begin position="11"/>
        <end position="147"/>
    </location>
</feature>
<dbReference type="Gene3D" id="3.40.630.30">
    <property type="match status" value="1"/>
</dbReference>
<dbReference type="PANTHER" id="PTHR43792:SF16">
    <property type="entry name" value="N-ACETYLTRANSFERASE DOMAIN-CONTAINING PROTEIN"/>
    <property type="match status" value="1"/>
</dbReference>
<comment type="caution">
    <text evidence="2">The sequence shown here is derived from an EMBL/GenBank/DDBJ whole genome shotgun (WGS) entry which is preliminary data.</text>
</comment>
<evidence type="ECO:0000313" key="2">
    <source>
        <dbReference type="EMBL" id="OHY94611.1"/>
    </source>
</evidence>
<keyword evidence="3" id="KW-1185">Reference proteome</keyword>
<evidence type="ECO:0000259" key="1">
    <source>
        <dbReference type="Pfam" id="PF13302"/>
    </source>
</evidence>
<evidence type="ECO:0000313" key="3">
    <source>
        <dbReference type="Proteomes" id="UP000180133"/>
    </source>
</evidence>
<dbReference type="SUPFAM" id="SSF55729">
    <property type="entry name" value="Acyl-CoA N-acyltransferases (Nat)"/>
    <property type="match status" value="1"/>
</dbReference>
<dbReference type="RefSeq" id="WP_071235813.1">
    <property type="nucleotide sequence ID" value="NZ_KV861323.1"/>
</dbReference>
<proteinExistence type="predicted"/>
<dbReference type="InterPro" id="IPR016181">
    <property type="entry name" value="Acyl_CoA_acyltransferase"/>
</dbReference>
<gene>
    <name evidence="2" type="ORF">BI375_16055</name>
</gene>